<evidence type="ECO:0000313" key="2">
    <source>
        <dbReference type="EMBL" id="CAE8723496.1"/>
    </source>
</evidence>
<accession>A0A813LGF4</accession>
<organism evidence="2 3">
    <name type="scientific">Polarella glacialis</name>
    <name type="common">Dinoflagellate</name>
    <dbReference type="NCBI Taxonomy" id="89957"/>
    <lineage>
        <taxon>Eukaryota</taxon>
        <taxon>Sar</taxon>
        <taxon>Alveolata</taxon>
        <taxon>Dinophyceae</taxon>
        <taxon>Suessiales</taxon>
        <taxon>Suessiaceae</taxon>
        <taxon>Polarella</taxon>
    </lineage>
</organism>
<protein>
    <recommendedName>
        <fullName evidence="1">PDZ domain-containing protein</fullName>
    </recommendedName>
</protein>
<dbReference type="SUPFAM" id="SSF50156">
    <property type="entry name" value="PDZ domain-like"/>
    <property type="match status" value="1"/>
</dbReference>
<dbReference type="InterPro" id="IPR036034">
    <property type="entry name" value="PDZ_sf"/>
</dbReference>
<dbReference type="AlphaFoldDB" id="A0A813LGF4"/>
<dbReference type="EMBL" id="CAJNNW010034669">
    <property type="protein sequence ID" value="CAE8723496.1"/>
    <property type="molecule type" value="Genomic_DNA"/>
</dbReference>
<proteinExistence type="predicted"/>
<sequence length="268" mass="29049">MEQSYCCSLAPARFQAPVSPNMLFCCAVEVSDAVAVEDGSASVVTKLPKNEVDAKEVFVLQDVLEYVGEAKTTLPQVSLKLALSEASSRTFVVELAKSQGTSIGFGLNFRDTGILLITEVTAGSLAAEWNARRTVKQRIRGMDRIVKVNGASGSSSALTEKLKSDENCVLTLMHPREFKVSLDKRGKPLGLTLETRTDNLGLKIKSIAQNGAVTDWNSANPARALAISQRIVEVNGLLAETELLDCVKTSEVLQMRVLSYELPAWQSE</sequence>
<dbReference type="Proteomes" id="UP000626109">
    <property type="component" value="Unassembled WGS sequence"/>
</dbReference>
<name>A0A813LGF4_POLGL</name>
<dbReference type="InterPro" id="IPR001478">
    <property type="entry name" value="PDZ"/>
</dbReference>
<reference evidence="2" key="1">
    <citation type="submission" date="2021-02" db="EMBL/GenBank/DDBJ databases">
        <authorList>
            <person name="Dougan E. K."/>
            <person name="Rhodes N."/>
            <person name="Thang M."/>
            <person name="Chan C."/>
        </authorList>
    </citation>
    <scope>NUCLEOTIDE SEQUENCE</scope>
</reference>
<dbReference type="PROSITE" id="PS50106">
    <property type="entry name" value="PDZ"/>
    <property type="match status" value="1"/>
</dbReference>
<dbReference type="Gene3D" id="2.30.42.10">
    <property type="match status" value="2"/>
</dbReference>
<gene>
    <name evidence="2" type="ORF">PGLA2088_LOCUS43179</name>
</gene>
<evidence type="ECO:0000259" key="1">
    <source>
        <dbReference type="PROSITE" id="PS50106"/>
    </source>
</evidence>
<feature type="domain" description="PDZ" evidence="1">
    <location>
        <begin position="92"/>
        <end position="177"/>
    </location>
</feature>
<evidence type="ECO:0000313" key="3">
    <source>
        <dbReference type="Proteomes" id="UP000626109"/>
    </source>
</evidence>
<comment type="caution">
    <text evidence="2">The sequence shown here is derived from an EMBL/GenBank/DDBJ whole genome shotgun (WGS) entry which is preliminary data.</text>
</comment>